<evidence type="ECO:0000313" key="1">
    <source>
        <dbReference type="EMBL" id="TGY80949.1"/>
    </source>
</evidence>
<dbReference type="EMBL" id="SRYB01000001">
    <property type="protein sequence ID" value="TGY80949.1"/>
    <property type="molecule type" value="Genomic_DNA"/>
</dbReference>
<gene>
    <name evidence="1" type="ORF">E5331_00790</name>
</gene>
<sequence>MEEYFCKKIKKLPKSVFTFTMAKFRIKNIVAAKGMTLKSLAEKMGITPQTLGNIVNEKGNPNISTLERIAKVLEVPVSSLFTDYLEPNSAIIICPQCGARIDIQTGSPI</sequence>
<proteinExistence type="predicted"/>
<reference evidence="1" key="1">
    <citation type="submission" date="2019-04" db="EMBL/GenBank/DDBJ databases">
        <title>Microbes associate with the intestines of laboratory mice.</title>
        <authorList>
            <person name="Navarre W."/>
            <person name="Wong E."/>
            <person name="Huang K."/>
            <person name="Tropini C."/>
            <person name="Ng K."/>
            <person name="Yu B."/>
        </authorList>
    </citation>
    <scope>NUCLEOTIDE SEQUENCE</scope>
    <source>
        <strain evidence="1">NM04_E33</strain>
    </source>
</reference>
<comment type="caution">
    <text evidence="1">The sequence shown here is derived from an EMBL/GenBank/DDBJ whole genome shotgun (WGS) entry which is preliminary data.</text>
</comment>
<keyword evidence="2" id="KW-1185">Reference proteome</keyword>
<organism evidence="1 2">
    <name type="scientific">Lepagella muris</name>
    <dbReference type="NCBI Taxonomy" id="3032870"/>
    <lineage>
        <taxon>Bacteria</taxon>
        <taxon>Pseudomonadati</taxon>
        <taxon>Bacteroidota</taxon>
        <taxon>Bacteroidia</taxon>
        <taxon>Bacteroidales</taxon>
        <taxon>Muribaculaceae</taxon>
        <taxon>Lepagella</taxon>
    </lineage>
</organism>
<accession>A0AC61RKN1</accession>
<dbReference type="Proteomes" id="UP000306319">
    <property type="component" value="Unassembled WGS sequence"/>
</dbReference>
<protein>
    <submittedName>
        <fullName evidence="1">XRE family transcriptional regulator</fullName>
    </submittedName>
</protein>
<evidence type="ECO:0000313" key="2">
    <source>
        <dbReference type="Proteomes" id="UP000306319"/>
    </source>
</evidence>
<name>A0AC61RKN1_9BACT</name>